<gene>
    <name evidence="1" type="ORF">DS957_027920</name>
</gene>
<dbReference type="AlphaFoldDB" id="A0A8B3DAJ6"/>
<accession>A0A8B3DAJ6</accession>
<dbReference type="Proteomes" id="UP000253437">
    <property type="component" value="Unassembled WGS sequence"/>
</dbReference>
<protein>
    <submittedName>
        <fullName evidence="1">Uncharacterized protein</fullName>
    </submittedName>
</protein>
<comment type="caution">
    <text evidence="1">The sequence shown here is derived from an EMBL/GenBank/DDBJ whole genome shotgun (WGS) entry which is preliminary data.</text>
</comment>
<evidence type="ECO:0000313" key="1">
    <source>
        <dbReference type="EMBL" id="RIV99547.1"/>
    </source>
</evidence>
<dbReference type="EMBL" id="QOUW02000250">
    <property type="protein sequence ID" value="RIV99547.1"/>
    <property type="molecule type" value="Genomic_DNA"/>
</dbReference>
<sequence>MKPSHDLAYDELQSLYDQLMDYLDSVMLEPEEEYLMLKSEQLGEKIRLYNVAILEKNSRILVAQQHDINTLIEQATSAKKALQSAEDKVKILAQVAKGVDKVVDQLTKWL</sequence>
<proteinExistence type="predicted"/>
<evidence type="ECO:0000313" key="2">
    <source>
        <dbReference type="Proteomes" id="UP000253437"/>
    </source>
</evidence>
<organism evidence="1 2">
    <name type="scientific">Vibrio harveyi</name>
    <name type="common">Beneckea harveyi</name>
    <dbReference type="NCBI Taxonomy" id="669"/>
    <lineage>
        <taxon>Bacteria</taxon>
        <taxon>Pseudomonadati</taxon>
        <taxon>Pseudomonadota</taxon>
        <taxon>Gammaproteobacteria</taxon>
        <taxon>Vibrionales</taxon>
        <taxon>Vibrionaceae</taxon>
        <taxon>Vibrio</taxon>
    </lineage>
</organism>
<dbReference type="RefSeq" id="WP_050938059.1">
    <property type="nucleotide sequence ID" value="NZ_CAWUCB010000116.1"/>
</dbReference>
<name>A0A8B3DAJ6_VIBHA</name>
<reference evidence="1 2" key="1">
    <citation type="submission" date="2018-08" db="EMBL/GenBank/DDBJ databases">
        <title>Vibrio harveyi strains pathogenic to white snook Centropomus viridis Lockington (1877) and potential probiotic bacteria.</title>
        <authorList>
            <person name="Soto-Rodriguez S."/>
            <person name="Gomez-Gil B."/>
            <person name="Lozano-Olvera R."/>
        </authorList>
    </citation>
    <scope>NUCLEOTIDE SEQUENCE [LARGE SCALE GENOMIC DNA]</scope>
    <source>
        <strain evidence="1 2">CAIM 1508</strain>
    </source>
</reference>